<keyword evidence="11" id="KW-0413">Isomerase</keyword>
<keyword evidence="5" id="KW-0378">Hydrolase</keyword>
<dbReference type="GO" id="GO:0006310">
    <property type="term" value="P:DNA recombination"/>
    <property type="evidence" value="ECO:0007669"/>
    <property type="project" value="UniProtKB-KW"/>
</dbReference>
<evidence type="ECO:0000256" key="3">
    <source>
        <dbReference type="ARBA" id="ARBA00022741"/>
    </source>
</evidence>
<dbReference type="InterPro" id="IPR001650">
    <property type="entry name" value="Helicase_C-like"/>
</dbReference>
<evidence type="ECO:0000313" key="19">
    <source>
        <dbReference type="EMBL" id="KUG26434.1"/>
    </source>
</evidence>
<comment type="similarity">
    <text evidence="1">Belongs to the helicase family. RecG subfamily.</text>
</comment>
<keyword evidence="9" id="KW-0233">DNA recombination</keyword>
<gene>
    <name evidence="19" type="ORF">ASZ90_003728</name>
</gene>
<comment type="catalytic activity">
    <reaction evidence="12">
        <text>Couples ATP hydrolysis with the unwinding of duplex DNA by translocating in the 3'-5' direction.</text>
        <dbReference type="EC" id="5.6.2.4"/>
    </reaction>
</comment>
<dbReference type="Pfam" id="PF17191">
    <property type="entry name" value="RecG_wedge"/>
    <property type="match status" value="1"/>
</dbReference>
<protein>
    <recommendedName>
        <fullName evidence="2">ATP-dependent DNA helicase RecG</fullName>
        <ecNumber evidence="13">5.6.2.4</ecNumber>
    </recommendedName>
    <alternativeName>
        <fullName evidence="15">DNA branch migration protein RecG</fullName>
    </alternativeName>
    <alternativeName>
        <fullName evidence="16">Probable DNA 3'-5' helicase RecG</fullName>
    </alternativeName>
</protein>
<keyword evidence="8" id="KW-0238">DNA-binding</keyword>
<dbReference type="InterPro" id="IPR033454">
    <property type="entry name" value="RecG_wedge"/>
</dbReference>
<dbReference type="CDD" id="cd17992">
    <property type="entry name" value="DEXHc_RecG"/>
    <property type="match status" value="1"/>
</dbReference>
<dbReference type="CDD" id="cd04488">
    <property type="entry name" value="RecG_wedge_OBF"/>
    <property type="match status" value="1"/>
</dbReference>
<evidence type="ECO:0000256" key="7">
    <source>
        <dbReference type="ARBA" id="ARBA00022840"/>
    </source>
</evidence>
<dbReference type="GO" id="GO:0006281">
    <property type="term" value="P:DNA repair"/>
    <property type="evidence" value="ECO:0007669"/>
    <property type="project" value="UniProtKB-KW"/>
</dbReference>
<dbReference type="GO" id="GO:0043138">
    <property type="term" value="F:3'-5' DNA helicase activity"/>
    <property type="evidence" value="ECO:0007669"/>
    <property type="project" value="UniProtKB-EC"/>
</dbReference>
<evidence type="ECO:0000256" key="11">
    <source>
        <dbReference type="ARBA" id="ARBA00023235"/>
    </source>
</evidence>
<evidence type="ECO:0000259" key="17">
    <source>
        <dbReference type="PROSITE" id="PS51192"/>
    </source>
</evidence>
<dbReference type="Pfam" id="PF19833">
    <property type="entry name" value="RecG_dom3_C"/>
    <property type="match status" value="1"/>
</dbReference>
<evidence type="ECO:0000256" key="16">
    <source>
        <dbReference type="ARBA" id="ARBA00049819"/>
    </source>
</evidence>
<keyword evidence="10" id="KW-0234">DNA repair</keyword>
<sequence>MKKDISTSVQYIKSVGPKRAQAFNKIGINTVEDLMHYFPTKHLDRTTILNSVKVAQYVINGYEGEVTIIGKVVESELIRYGKKQIFKVKMKDNTGFFECVWFQGIKYFKEIFNTNDIYAVSAKPVMTRYGNLQLIHPDFDKLTAAESEEFLNTGKIIPFYRVSKELKSTNLGDISLRKIITTVVEEYSDQVIETLPPNIIRENNLLPLNIAIKDYHFPKSGESLEKAKERFKYEELFFLECLVALKKTRTKIKKNGIKFNIQSAPIKKFIANLPFELTTAQLKVLTEIRKDMESNEPMNRLLQGDVGSGKTIVALIAMLIAVSNGYQAVLMAPTEILADQHFKKIHNFLEGTGFNTALMLGGQTNKTRKTILKGIAENKINIIVGTHALLEENVEIPHMGFVVIDEQHRFGVAQRSKLIEKTITPDVLIMTATPIPRTVSMTVYGDLDVSIIDEMPKNRKTIKTVLRSEKNLQDIFNFIKERVQKGEQAFIVYPLVEESEKIDLKDVTSEYENIKKTFLDDVRVNLIHGRMTWQEKESIMESFANGDFDVLFSTTVIEVGIDIPNATIIVINEAFRFGLSQLHQLRGRVGRSDKLSYCILVTRDEHLQKMKYKNISLEFLSPTEREKYKSQIRLNAMVEHTDGFKLSEIDFKLRGPGNIFGIEQSGFPQLKHADIITDTDLLIKAKEDAFKIIQHDPSLSQLDSQVIKQQLKKNYYTALKFSHIA</sequence>
<dbReference type="NCBIfam" id="NF008168">
    <property type="entry name" value="PRK10917.2-2"/>
    <property type="match status" value="1"/>
</dbReference>
<proteinExistence type="inferred from homology"/>
<dbReference type="SMART" id="SM00490">
    <property type="entry name" value="HELICc"/>
    <property type="match status" value="1"/>
</dbReference>
<dbReference type="GO" id="GO:0005524">
    <property type="term" value="F:ATP binding"/>
    <property type="evidence" value="ECO:0007669"/>
    <property type="project" value="UniProtKB-KW"/>
</dbReference>
<dbReference type="NCBIfam" id="NF008165">
    <property type="entry name" value="PRK10917.1-3"/>
    <property type="match status" value="1"/>
</dbReference>
<keyword evidence="4" id="KW-0227">DNA damage</keyword>
<dbReference type="EC" id="5.6.2.4" evidence="13"/>
<reference evidence="19" key="1">
    <citation type="journal article" date="2015" name="Proc. Natl. Acad. Sci. U.S.A.">
        <title>Networks of energetic and metabolic interactions define dynamics in microbial communities.</title>
        <authorList>
            <person name="Embree M."/>
            <person name="Liu J.K."/>
            <person name="Al-Bassam M.M."/>
            <person name="Zengler K."/>
        </authorList>
    </citation>
    <scope>NUCLEOTIDE SEQUENCE</scope>
</reference>
<dbReference type="PANTHER" id="PTHR47964:SF1">
    <property type="entry name" value="ATP-DEPENDENT DNA HELICASE HOMOLOG RECG, CHLOROPLASTIC"/>
    <property type="match status" value="1"/>
</dbReference>
<comment type="catalytic activity">
    <reaction evidence="14">
        <text>ATP + H2O = ADP + phosphate + H(+)</text>
        <dbReference type="Rhea" id="RHEA:13065"/>
        <dbReference type="ChEBI" id="CHEBI:15377"/>
        <dbReference type="ChEBI" id="CHEBI:15378"/>
        <dbReference type="ChEBI" id="CHEBI:30616"/>
        <dbReference type="ChEBI" id="CHEBI:43474"/>
        <dbReference type="ChEBI" id="CHEBI:456216"/>
        <dbReference type="EC" id="5.6.2.4"/>
    </reaction>
</comment>
<dbReference type="InterPro" id="IPR012340">
    <property type="entry name" value="NA-bd_OB-fold"/>
</dbReference>
<dbReference type="PROSITE" id="PS51194">
    <property type="entry name" value="HELICASE_CTER"/>
    <property type="match status" value="1"/>
</dbReference>
<dbReference type="PROSITE" id="PS51192">
    <property type="entry name" value="HELICASE_ATP_BIND_1"/>
    <property type="match status" value="1"/>
</dbReference>
<dbReference type="SMART" id="SM00487">
    <property type="entry name" value="DEXDc"/>
    <property type="match status" value="1"/>
</dbReference>
<dbReference type="Gene3D" id="3.40.50.300">
    <property type="entry name" value="P-loop containing nucleotide triphosphate hydrolases"/>
    <property type="match status" value="2"/>
</dbReference>
<dbReference type="SUPFAM" id="SSF52540">
    <property type="entry name" value="P-loop containing nucleoside triphosphate hydrolases"/>
    <property type="match status" value="2"/>
</dbReference>
<dbReference type="InterPro" id="IPR027417">
    <property type="entry name" value="P-loop_NTPase"/>
</dbReference>
<keyword evidence="3" id="KW-0547">Nucleotide-binding</keyword>
<dbReference type="GO" id="GO:0016787">
    <property type="term" value="F:hydrolase activity"/>
    <property type="evidence" value="ECO:0007669"/>
    <property type="project" value="UniProtKB-KW"/>
</dbReference>
<dbReference type="AlphaFoldDB" id="A0A0W8G080"/>
<dbReference type="NCBIfam" id="TIGR00643">
    <property type="entry name" value="recG"/>
    <property type="match status" value="1"/>
</dbReference>
<dbReference type="InterPro" id="IPR011545">
    <property type="entry name" value="DEAD/DEAH_box_helicase_dom"/>
</dbReference>
<dbReference type="InterPro" id="IPR047112">
    <property type="entry name" value="RecG/Mfd"/>
</dbReference>
<evidence type="ECO:0000256" key="12">
    <source>
        <dbReference type="ARBA" id="ARBA00034617"/>
    </source>
</evidence>
<feature type="domain" description="Helicase C-terminal" evidence="18">
    <location>
        <begin position="471"/>
        <end position="636"/>
    </location>
</feature>
<name>A0A0W8G080_9ZZZZ</name>
<dbReference type="SUPFAM" id="SSF50249">
    <property type="entry name" value="Nucleic acid-binding proteins"/>
    <property type="match status" value="1"/>
</dbReference>
<dbReference type="Pfam" id="PF00270">
    <property type="entry name" value="DEAD"/>
    <property type="match status" value="1"/>
</dbReference>
<accession>A0A0W8G080</accession>
<dbReference type="InterPro" id="IPR004609">
    <property type="entry name" value="ATP-dep_DNA_helicase_RecG"/>
</dbReference>
<comment type="caution">
    <text evidence="19">The sequence shown here is derived from an EMBL/GenBank/DDBJ whole genome shotgun (WGS) entry which is preliminary data.</text>
</comment>
<evidence type="ECO:0000256" key="1">
    <source>
        <dbReference type="ARBA" id="ARBA00007504"/>
    </source>
</evidence>
<evidence type="ECO:0000256" key="6">
    <source>
        <dbReference type="ARBA" id="ARBA00022806"/>
    </source>
</evidence>
<keyword evidence="7" id="KW-0067">ATP-binding</keyword>
<evidence type="ECO:0000256" key="9">
    <source>
        <dbReference type="ARBA" id="ARBA00023172"/>
    </source>
</evidence>
<dbReference type="EMBL" id="LNQE01000464">
    <property type="protein sequence ID" value="KUG26434.1"/>
    <property type="molecule type" value="Genomic_DNA"/>
</dbReference>
<dbReference type="PANTHER" id="PTHR47964">
    <property type="entry name" value="ATP-DEPENDENT DNA HELICASE HOMOLOG RECG, CHLOROPLASTIC"/>
    <property type="match status" value="1"/>
</dbReference>
<evidence type="ECO:0000256" key="10">
    <source>
        <dbReference type="ARBA" id="ARBA00023204"/>
    </source>
</evidence>
<keyword evidence="6 19" id="KW-0347">Helicase</keyword>
<evidence type="ECO:0000259" key="18">
    <source>
        <dbReference type="PROSITE" id="PS51194"/>
    </source>
</evidence>
<evidence type="ECO:0000256" key="13">
    <source>
        <dbReference type="ARBA" id="ARBA00034808"/>
    </source>
</evidence>
<dbReference type="InterPro" id="IPR014001">
    <property type="entry name" value="Helicase_ATP-bd"/>
</dbReference>
<evidence type="ECO:0000256" key="8">
    <source>
        <dbReference type="ARBA" id="ARBA00023125"/>
    </source>
</evidence>
<dbReference type="Gene3D" id="2.40.50.140">
    <property type="entry name" value="Nucleic acid-binding proteins"/>
    <property type="match status" value="1"/>
</dbReference>
<feature type="domain" description="Helicase ATP-binding" evidence="17">
    <location>
        <begin position="291"/>
        <end position="452"/>
    </location>
</feature>
<dbReference type="InterPro" id="IPR045562">
    <property type="entry name" value="RecG_dom3_C"/>
</dbReference>
<evidence type="ECO:0000256" key="14">
    <source>
        <dbReference type="ARBA" id="ARBA00048988"/>
    </source>
</evidence>
<organism evidence="19">
    <name type="scientific">hydrocarbon metagenome</name>
    <dbReference type="NCBI Taxonomy" id="938273"/>
    <lineage>
        <taxon>unclassified sequences</taxon>
        <taxon>metagenomes</taxon>
        <taxon>ecological metagenomes</taxon>
    </lineage>
</organism>
<evidence type="ECO:0000256" key="2">
    <source>
        <dbReference type="ARBA" id="ARBA00017846"/>
    </source>
</evidence>
<dbReference type="Pfam" id="PF00271">
    <property type="entry name" value="Helicase_C"/>
    <property type="match status" value="1"/>
</dbReference>
<evidence type="ECO:0000256" key="15">
    <source>
        <dbReference type="ARBA" id="ARBA00049803"/>
    </source>
</evidence>
<evidence type="ECO:0000256" key="4">
    <source>
        <dbReference type="ARBA" id="ARBA00022763"/>
    </source>
</evidence>
<dbReference type="GO" id="GO:0003677">
    <property type="term" value="F:DNA binding"/>
    <property type="evidence" value="ECO:0007669"/>
    <property type="project" value="UniProtKB-KW"/>
</dbReference>
<evidence type="ECO:0000256" key="5">
    <source>
        <dbReference type="ARBA" id="ARBA00022801"/>
    </source>
</evidence>